<dbReference type="Pfam" id="PF04365">
    <property type="entry name" value="BrnT_toxin"/>
    <property type="match status" value="1"/>
</dbReference>
<keyword evidence="2" id="KW-1185">Reference proteome</keyword>
<dbReference type="Proteomes" id="UP000439986">
    <property type="component" value="Unassembled WGS sequence"/>
</dbReference>
<dbReference type="Gene3D" id="3.10.450.530">
    <property type="entry name" value="Ribonuclease toxin, BrnT, of type II toxin-antitoxin system"/>
    <property type="match status" value="1"/>
</dbReference>
<accession>A0A844DFI6</accession>
<sequence length="92" mass="10847">MRFTWDPRKAKANLRKHGVSFNEAMDAFQNPYAKLWVDPEHSGSEDRYQLLAQSQLRQVLLLVIHCYPSNDAVRIFSARQASKSERKQYYED</sequence>
<evidence type="ECO:0000313" key="2">
    <source>
        <dbReference type="Proteomes" id="UP000439986"/>
    </source>
</evidence>
<reference evidence="1 2" key="1">
    <citation type="submission" date="2019-11" db="EMBL/GenBank/DDBJ databases">
        <title>Novel species isolated from a subtropical stream in China.</title>
        <authorList>
            <person name="Lu H."/>
        </authorList>
    </citation>
    <scope>NUCLEOTIDE SEQUENCE [LARGE SCALE GENOMIC DNA]</scope>
    <source>
        <strain evidence="1 2">FT26W</strain>
    </source>
</reference>
<dbReference type="AlphaFoldDB" id="A0A844DFI6"/>
<dbReference type="RefSeq" id="WP_371865454.1">
    <property type="nucleotide sequence ID" value="NZ_WKJL01000033.1"/>
</dbReference>
<proteinExistence type="predicted"/>
<dbReference type="InterPro" id="IPR038573">
    <property type="entry name" value="BrnT_sf"/>
</dbReference>
<protein>
    <submittedName>
        <fullName evidence="1">BrnT family toxin</fullName>
    </submittedName>
</protein>
<name>A0A844DFI6_9BURK</name>
<dbReference type="EMBL" id="WKJL01000033">
    <property type="protein sequence ID" value="MRW87776.1"/>
    <property type="molecule type" value="Genomic_DNA"/>
</dbReference>
<organism evidence="1 2">
    <name type="scientific">Duganella aquatilis</name>
    <dbReference type="NCBI Taxonomy" id="2666082"/>
    <lineage>
        <taxon>Bacteria</taxon>
        <taxon>Pseudomonadati</taxon>
        <taxon>Pseudomonadota</taxon>
        <taxon>Betaproteobacteria</taxon>
        <taxon>Burkholderiales</taxon>
        <taxon>Oxalobacteraceae</taxon>
        <taxon>Telluria group</taxon>
        <taxon>Duganella</taxon>
    </lineage>
</organism>
<dbReference type="InterPro" id="IPR007460">
    <property type="entry name" value="BrnT_toxin"/>
</dbReference>
<gene>
    <name evidence="1" type="ORF">GJ698_27265</name>
</gene>
<comment type="caution">
    <text evidence="1">The sequence shown here is derived from an EMBL/GenBank/DDBJ whole genome shotgun (WGS) entry which is preliminary data.</text>
</comment>
<evidence type="ECO:0000313" key="1">
    <source>
        <dbReference type="EMBL" id="MRW87776.1"/>
    </source>
</evidence>